<keyword evidence="1 4" id="KW-0808">Transferase</keyword>
<dbReference type="Pfam" id="PF00406">
    <property type="entry name" value="ADK"/>
    <property type="match status" value="1"/>
</dbReference>
<dbReference type="Gene3D" id="3.40.50.300">
    <property type="entry name" value="P-loop containing nucleotide triphosphate hydrolases"/>
    <property type="match status" value="1"/>
</dbReference>
<gene>
    <name evidence="6" type="ORF">PBIL07802_LOCUS18119</name>
    <name evidence="7" type="ORF">PBIL07802_LOCUS18122</name>
</gene>
<dbReference type="AlphaFoldDB" id="A0A7S3DF48"/>
<evidence type="ECO:0000256" key="4">
    <source>
        <dbReference type="RuleBase" id="RU003330"/>
    </source>
</evidence>
<sequence length="579" mass="63792">MKESTKFFINDLNSHMGQVISKQILKFMEAPAEADGDEDVEMPKHEIFGTIRSGEEVPSFVNDQNVALTNDHKGEKIQQLLGNADVIVYDLAVFTTETLSALKSVASSNVESEKTFIALSNVMTWLKTKKPEPEDGEAQEEEEEMVKFNESDGDRRVPDRDAKFQLSAENIVLRKAGYEGRDKLSTYLVWSGFAYGGGEDLLHPLFKAAWHGTPEKLPVIGDGSNRVPFVHIGDLARLVLKIAEDKPEDQTVLAVDNGNATLKGAIEAIATHLGTGEVECLTQDEYLQRLQASSGDERALLESLKDLAKVDLSLESTNKGNLSFEEGTGLQYEDGLIACIGRVIEEYRVSRGVTPMTVLLSGPPASGKSELAKLIADEYEIPHISAAEVVKSVLESDDSKSKGAAAKGLVKPSAEQIGTILKEELTKRVCRNQGFVLDSFPENVDQAKALYPEPKEDGEEEEGGEPEEDGEGEDGPKKVKFEVRLAEFLLLPDAPDELLKERAMAMTEEEAGAENTEEAFTTRLKEYRDANVDEDSNIAAYFREKAIKVKESGEKGTNVSYCMSTCSKGDWVLHDRYFY</sequence>
<dbReference type="PRINTS" id="PR00094">
    <property type="entry name" value="ADENYLTKNASE"/>
</dbReference>
<reference evidence="6" key="1">
    <citation type="submission" date="2021-01" db="EMBL/GenBank/DDBJ databases">
        <authorList>
            <person name="Corre E."/>
            <person name="Pelletier E."/>
            <person name="Niang G."/>
            <person name="Scheremetjew M."/>
            <person name="Finn R."/>
            <person name="Kale V."/>
            <person name="Holt S."/>
            <person name="Cochrane G."/>
            <person name="Meng A."/>
            <person name="Brown T."/>
            <person name="Cohen L."/>
        </authorList>
    </citation>
    <scope>NUCLEOTIDE SEQUENCE</scope>
    <source>
        <strain evidence="6">NIES-2562</strain>
    </source>
</reference>
<evidence type="ECO:0000313" key="7">
    <source>
        <dbReference type="EMBL" id="CAE0255868.1"/>
    </source>
</evidence>
<dbReference type="GO" id="GO:0005524">
    <property type="term" value="F:ATP binding"/>
    <property type="evidence" value="ECO:0007669"/>
    <property type="project" value="InterPro"/>
</dbReference>
<dbReference type="SUPFAM" id="SSF51735">
    <property type="entry name" value="NAD(P)-binding Rossmann-fold domains"/>
    <property type="match status" value="1"/>
</dbReference>
<dbReference type="InterPro" id="IPR036291">
    <property type="entry name" value="NAD(P)-bd_dom_sf"/>
</dbReference>
<keyword evidence="2" id="KW-0547">Nucleotide-binding</keyword>
<accession>A0A7S3DF48</accession>
<dbReference type="SUPFAM" id="SSF52540">
    <property type="entry name" value="P-loop containing nucleoside triphosphate hydrolases"/>
    <property type="match status" value="1"/>
</dbReference>
<proteinExistence type="inferred from homology"/>
<evidence type="ECO:0000313" key="6">
    <source>
        <dbReference type="EMBL" id="CAE0255865.1"/>
    </source>
</evidence>
<dbReference type="InterPro" id="IPR027417">
    <property type="entry name" value="P-loop_NTPase"/>
</dbReference>
<dbReference type="Gene3D" id="3.40.50.720">
    <property type="entry name" value="NAD(P)-binding Rossmann-like Domain"/>
    <property type="match status" value="1"/>
</dbReference>
<name>A0A7S3DF48_9EUKA</name>
<organism evidence="6">
    <name type="scientific">Palpitomonas bilix</name>
    <dbReference type="NCBI Taxonomy" id="652834"/>
    <lineage>
        <taxon>Eukaryota</taxon>
        <taxon>Eukaryota incertae sedis</taxon>
    </lineage>
</organism>
<protein>
    <recommendedName>
        <fullName evidence="8">Adenylate kinase</fullName>
    </recommendedName>
</protein>
<evidence type="ECO:0000256" key="3">
    <source>
        <dbReference type="ARBA" id="ARBA00022777"/>
    </source>
</evidence>
<feature type="region of interest" description="Disordered" evidence="5">
    <location>
        <begin position="452"/>
        <end position="476"/>
    </location>
</feature>
<dbReference type="InterPro" id="IPR000850">
    <property type="entry name" value="Adenylat/UMP-CMP_kin"/>
</dbReference>
<dbReference type="GO" id="GO:0006139">
    <property type="term" value="P:nucleobase-containing compound metabolic process"/>
    <property type="evidence" value="ECO:0007669"/>
    <property type="project" value="InterPro"/>
</dbReference>
<evidence type="ECO:0000256" key="1">
    <source>
        <dbReference type="ARBA" id="ARBA00022679"/>
    </source>
</evidence>
<dbReference type="EMBL" id="HBIB01027879">
    <property type="protein sequence ID" value="CAE0255865.1"/>
    <property type="molecule type" value="Transcribed_RNA"/>
</dbReference>
<evidence type="ECO:0000256" key="5">
    <source>
        <dbReference type="SAM" id="MobiDB-lite"/>
    </source>
</evidence>
<feature type="compositionally biased region" description="Acidic residues" evidence="5">
    <location>
        <begin position="456"/>
        <end position="473"/>
    </location>
</feature>
<keyword evidence="3 4" id="KW-0418">Kinase</keyword>
<dbReference type="PANTHER" id="PTHR23359">
    <property type="entry name" value="NUCLEOTIDE KINASE"/>
    <property type="match status" value="1"/>
</dbReference>
<evidence type="ECO:0000256" key="2">
    <source>
        <dbReference type="ARBA" id="ARBA00022741"/>
    </source>
</evidence>
<dbReference type="EMBL" id="HBIB01027882">
    <property type="protein sequence ID" value="CAE0255868.1"/>
    <property type="molecule type" value="Transcribed_RNA"/>
</dbReference>
<evidence type="ECO:0008006" key="8">
    <source>
        <dbReference type="Google" id="ProtNLM"/>
    </source>
</evidence>
<dbReference type="GO" id="GO:0019205">
    <property type="term" value="F:nucleobase-containing compound kinase activity"/>
    <property type="evidence" value="ECO:0007669"/>
    <property type="project" value="InterPro"/>
</dbReference>
<comment type="similarity">
    <text evidence="4">Belongs to the adenylate kinase family.</text>
</comment>